<dbReference type="EMBL" id="FNVA01000003">
    <property type="protein sequence ID" value="SEG19839.1"/>
    <property type="molecule type" value="Genomic_DNA"/>
</dbReference>
<accession>A0A1H5Y6Y5</accession>
<dbReference type="RefSeq" id="WP_103933040.1">
    <property type="nucleotide sequence ID" value="NZ_FNVA01000003.1"/>
</dbReference>
<evidence type="ECO:0000313" key="1">
    <source>
        <dbReference type="EMBL" id="SEG19839.1"/>
    </source>
</evidence>
<gene>
    <name evidence="1" type="ORF">SAMN05421819_2157</name>
</gene>
<sequence>MAESIGTGAARVAEVLLRTSGGRSVLLRMPAPAVSGDAGEQLGLATPLFQDAVLGPVAFRKADAATSEMLVSAEAMLRVAGTLAYDSVDALLQSAVGVVVDGVVWMITAVRTMQAEGKPYCYGVRMVKPVA</sequence>
<evidence type="ECO:0000313" key="2">
    <source>
        <dbReference type="Proteomes" id="UP000236728"/>
    </source>
</evidence>
<organism evidence="1 2">
    <name type="scientific">Bryocella elongata</name>
    <dbReference type="NCBI Taxonomy" id="863522"/>
    <lineage>
        <taxon>Bacteria</taxon>
        <taxon>Pseudomonadati</taxon>
        <taxon>Acidobacteriota</taxon>
        <taxon>Terriglobia</taxon>
        <taxon>Terriglobales</taxon>
        <taxon>Acidobacteriaceae</taxon>
        <taxon>Bryocella</taxon>
    </lineage>
</organism>
<proteinExistence type="predicted"/>
<keyword evidence="2" id="KW-1185">Reference proteome</keyword>
<name>A0A1H5Y6Y5_9BACT</name>
<dbReference type="OrthoDB" id="122002at2"/>
<reference evidence="1 2" key="1">
    <citation type="submission" date="2016-10" db="EMBL/GenBank/DDBJ databases">
        <authorList>
            <person name="de Groot N.N."/>
        </authorList>
    </citation>
    <scope>NUCLEOTIDE SEQUENCE [LARGE SCALE GENOMIC DNA]</scope>
    <source>
        <strain evidence="1 2">DSM 22489</strain>
    </source>
</reference>
<protein>
    <submittedName>
        <fullName evidence="1">Uncharacterized protein</fullName>
    </submittedName>
</protein>
<dbReference type="AlphaFoldDB" id="A0A1H5Y6Y5"/>
<dbReference type="Proteomes" id="UP000236728">
    <property type="component" value="Unassembled WGS sequence"/>
</dbReference>